<gene>
    <name evidence="1" type="ORF">T12_10214</name>
</gene>
<protein>
    <submittedName>
        <fullName evidence="1">Uncharacterized protein</fullName>
    </submittedName>
</protein>
<name>A0A0V0Z1T4_9BILA</name>
<evidence type="ECO:0000313" key="2">
    <source>
        <dbReference type="Proteomes" id="UP000054783"/>
    </source>
</evidence>
<comment type="caution">
    <text evidence="1">The sequence shown here is derived from an EMBL/GenBank/DDBJ whole genome shotgun (WGS) entry which is preliminary data.</text>
</comment>
<proteinExistence type="predicted"/>
<organism evidence="1 2">
    <name type="scientific">Trichinella patagoniensis</name>
    <dbReference type="NCBI Taxonomy" id="990121"/>
    <lineage>
        <taxon>Eukaryota</taxon>
        <taxon>Metazoa</taxon>
        <taxon>Ecdysozoa</taxon>
        <taxon>Nematoda</taxon>
        <taxon>Enoplea</taxon>
        <taxon>Dorylaimia</taxon>
        <taxon>Trichinellida</taxon>
        <taxon>Trichinellidae</taxon>
        <taxon>Trichinella</taxon>
    </lineage>
</organism>
<sequence>MRLCNSRLPEEHFVCYQTSQRNWVIIKVLYRCLQRYMLGWRISRLGFVTPIVGEVSLGPLVKRLAGNEIELGIEIPTIESRASNIPMTKGTTFRYWLLTGDVSRSCLHSSRTRRVVRSPGCDHGHDEESRNGRDIKIDILDDYIWISELFRVKSGFYRSTGRLPEPLGNIMGLNGPSGREERQPR</sequence>
<accession>A0A0V0Z1T4</accession>
<reference evidence="1 2" key="1">
    <citation type="submission" date="2015-01" db="EMBL/GenBank/DDBJ databases">
        <title>Evolution of Trichinella species and genotypes.</title>
        <authorList>
            <person name="Korhonen P.K."/>
            <person name="Edoardo P."/>
            <person name="Giuseppe L.R."/>
            <person name="Gasser R.B."/>
        </authorList>
    </citation>
    <scope>NUCLEOTIDE SEQUENCE [LARGE SCALE GENOMIC DNA]</scope>
    <source>
        <strain evidence="1">ISS2496</strain>
    </source>
</reference>
<dbReference type="EMBL" id="JYDQ01000806">
    <property type="protein sequence ID" value="KRY06398.1"/>
    <property type="molecule type" value="Genomic_DNA"/>
</dbReference>
<keyword evidence="2" id="KW-1185">Reference proteome</keyword>
<dbReference type="Proteomes" id="UP000054783">
    <property type="component" value="Unassembled WGS sequence"/>
</dbReference>
<feature type="non-terminal residue" evidence="1">
    <location>
        <position position="185"/>
    </location>
</feature>
<evidence type="ECO:0000313" key="1">
    <source>
        <dbReference type="EMBL" id="KRY06398.1"/>
    </source>
</evidence>
<dbReference type="AlphaFoldDB" id="A0A0V0Z1T4"/>